<evidence type="ECO:0000259" key="3">
    <source>
        <dbReference type="Pfam" id="PF04509"/>
    </source>
</evidence>
<dbReference type="GO" id="GO:0016787">
    <property type="term" value="F:hydrolase activity"/>
    <property type="evidence" value="ECO:0007669"/>
    <property type="project" value="UniProtKB-KW"/>
</dbReference>
<dbReference type="PANTHER" id="PTHR43693:SF1">
    <property type="entry name" value="PROTEIN PHOSPHATASE CHEZ"/>
    <property type="match status" value="1"/>
</dbReference>
<dbReference type="Proteomes" id="UP001597119">
    <property type="component" value="Unassembled WGS sequence"/>
</dbReference>
<keyword evidence="2" id="KW-0378">Hydrolase</keyword>
<evidence type="ECO:0000313" key="5">
    <source>
        <dbReference type="Proteomes" id="UP001597119"/>
    </source>
</evidence>
<dbReference type="RefSeq" id="WP_247379401.1">
    <property type="nucleotide sequence ID" value="NZ_JALLGV010000007.1"/>
</dbReference>
<protein>
    <submittedName>
        <fullName evidence="4">Chemotaxis protein CheC</fullName>
    </submittedName>
</protein>
<comment type="caution">
    <text evidence="4">The sequence shown here is derived from an EMBL/GenBank/DDBJ whole genome shotgun (WGS) entry which is preliminary data.</text>
</comment>
<dbReference type="InterPro" id="IPR028976">
    <property type="entry name" value="CheC-like_sf"/>
</dbReference>
<keyword evidence="5" id="KW-1185">Reference proteome</keyword>
<keyword evidence="1" id="KW-0145">Chemotaxis</keyword>
<proteinExistence type="predicted"/>
<reference evidence="4 5" key="1">
    <citation type="journal article" date="2019" name="Int. J. Syst. Evol. Microbiol.">
        <title>The Global Catalogue of Microorganisms (GCM) 10K type strain sequencing project: providing services to taxonomists for standard genome sequencing and annotation.</title>
        <authorList>
            <consortium name="The Broad Institute Genomics Platform"/>
            <consortium name="The Broad Institute Genome Sequencing Center for Infectious Disease"/>
            <person name="Wu L."/>
            <person name="Ma J."/>
        </authorList>
    </citation>
    <scope>NUCLEOTIDE SEQUENCE [LARGE SCALE GENOMIC DNA]</scope>
    <source>
        <strain evidence="4 5">CGMCC 1.12125</strain>
    </source>
</reference>
<organism evidence="4 5">
    <name type="scientific">Halorientalis brevis</name>
    <dbReference type="NCBI Taxonomy" id="1126241"/>
    <lineage>
        <taxon>Archaea</taxon>
        <taxon>Methanobacteriati</taxon>
        <taxon>Methanobacteriota</taxon>
        <taxon>Stenosarchaea group</taxon>
        <taxon>Halobacteria</taxon>
        <taxon>Halobacteriales</taxon>
        <taxon>Haloarculaceae</taxon>
        <taxon>Halorientalis</taxon>
    </lineage>
</organism>
<name>A0ABD6CBH8_9EURY</name>
<evidence type="ECO:0000256" key="1">
    <source>
        <dbReference type="ARBA" id="ARBA00022500"/>
    </source>
</evidence>
<sequence>MDSLKVDVRKLHLFNGLAKEGATTVADHLQQMSGIETEASVSKLNFLDYEDVQTHLQTTAGDDPQVGIYVELEDEPYGYLLFMVSTKQAKNLANAMLGQEMDADSEGGFSDMQKSAIQEVANIMTSSFIDGWANVLGTSIKHSPPHFAFGKSAAILDEISDWPGSDIVFVIDSHITAPNVDLDLTCYTFPELDALVDLIHEIDIDEITEEAQAAPDFSELS</sequence>
<dbReference type="AlphaFoldDB" id="A0ABD6CBH8"/>
<dbReference type="Gene3D" id="3.40.1550.10">
    <property type="entry name" value="CheC-like"/>
    <property type="match status" value="1"/>
</dbReference>
<dbReference type="GO" id="GO:0006935">
    <property type="term" value="P:chemotaxis"/>
    <property type="evidence" value="ECO:0007669"/>
    <property type="project" value="UniProtKB-KW"/>
</dbReference>
<feature type="domain" description="CheC-like protein" evidence="3">
    <location>
        <begin position="112"/>
        <end position="146"/>
    </location>
</feature>
<accession>A0ABD6CBH8</accession>
<dbReference type="Pfam" id="PF04509">
    <property type="entry name" value="CheC"/>
    <property type="match status" value="1"/>
</dbReference>
<dbReference type="InterPro" id="IPR007597">
    <property type="entry name" value="CheC"/>
</dbReference>
<dbReference type="EMBL" id="JBHUDJ010000002">
    <property type="protein sequence ID" value="MFD1586587.1"/>
    <property type="molecule type" value="Genomic_DNA"/>
</dbReference>
<dbReference type="PANTHER" id="PTHR43693">
    <property type="entry name" value="PROTEIN PHOSPHATASE CHEZ"/>
    <property type="match status" value="1"/>
</dbReference>
<evidence type="ECO:0000313" key="4">
    <source>
        <dbReference type="EMBL" id="MFD1586587.1"/>
    </source>
</evidence>
<dbReference type="CDD" id="cd17911">
    <property type="entry name" value="CheC_ClassIII"/>
    <property type="match status" value="1"/>
</dbReference>
<evidence type="ECO:0000256" key="2">
    <source>
        <dbReference type="ARBA" id="ARBA00022801"/>
    </source>
</evidence>
<dbReference type="InterPro" id="IPR050992">
    <property type="entry name" value="CheZ_family_phosphatases"/>
</dbReference>
<dbReference type="SUPFAM" id="SSF103039">
    <property type="entry name" value="CheC-like"/>
    <property type="match status" value="1"/>
</dbReference>
<gene>
    <name evidence="4" type="ORF">ACFR9U_06305</name>
</gene>